<dbReference type="STRING" id="264951.A0A443I7K2"/>
<dbReference type="PANTHER" id="PTHR39461:SF1">
    <property type="entry name" value="LEA DOMAIN PROTEIN (AFU_ORTHOLOGUE AFUA_8G04920)"/>
    <property type="match status" value="1"/>
</dbReference>
<organism evidence="3 4">
    <name type="scientific">Byssochlamys spectabilis</name>
    <name type="common">Paecilomyces variotii</name>
    <dbReference type="NCBI Taxonomy" id="264951"/>
    <lineage>
        <taxon>Eukaryota</taxon>
        <taxon>Fungi</taxon>
        <taxon>Dikarya</taxon>
        <taxon>Ascomycota</taxon>
        <taxon>Pezizomycotina</taxon>
        <taxon>Eurotiomycetes</taxon>
        <taxon>Eurotiomycetidae</taxon>
        <taxon>Eurotiales</taxon>
        <taxon>Thermoascaceae</taxon>
        <taxon>Paecilomyces</taxon>
    </lineage>
</organism>
<feature type="region of interest" description="Disordered" evidence="1">
    <location>
        <begin position="927"/>
        <end position="946"/>
    </location>
</feature>
<dbReference type="EMBL" id="RCNU01000001">
    <property type="protein sequence ID" value="RWR00081.1"/>
    <property type="molecule type" value="Genomic_DNA"/>
</dbReference>
<dbReference type="InterPro" id="IPR022124">
    <property type="entry name" value="DUF3659"/>
</dbReference>
<feature type="compositionally biased region" description="Acidic residues" evidence="1">
    <location>
        <begin position="496"/>
        <end position="515"/>
    </location>
</feature>
<dbReference type="GeneID" id="39600102"/>
<evidence type="ECO:0000259" key="2">
    <source>
        <dbReference type="Pfam" id="PF22485"/>
    </source>
</evidence>
<name>A0A443I7K2_BYSSP</name>
<feature type="compositionally biased region" description="Basic and acidic residues" evidence="1">
    <location>
        <begin position="1010"/>
        <end position="1019"/>
    </location>
</feature>
<feature type="compositionally biased region" description="Basic and acidic residues" evidence="1">
    <location>
        <begin position="292"/>
        <end position="312"/>
    </location>
</feature>
<dbReference type="RefSeq" id="XP_028489725.1">
    <property type="nucleotide sequence ID" value="XM_028630825.1"/>
</dbReference>
<accession>A0A443I7K2</accession>
<keyword evidence="4" id="KW-1185">Reference proteome</keyword>
<dbReference type="Pfam" id="PF22485">
    <property type="entry name" value="DUF6987"/>
    <property type="match status" value="1"/>
</dbReference>
<feature type="region of interest" description="Disordered" evidence="1">
    <location>
        <begin position="488"/>
        <end position="523"/>
    </location>
</feature>
<gene>
    <name evidence="3" type="ORF">C8Q69DRAFT_47030</name>
</gene>
<feature type="compositionally biased region" description="Acidic residues" evidence="1">
    <location>
        <begin position="93"/>
        <end position="110"/>
    </location>
</feature>
<protein>
    <submittedName>
        <fullName evidence="3">LEA domain protein</fullName>
    </submittedName>
</protein>
<feature type="region of interest" description="Disordered" evidence="1">
    <location>
        <begin position="997"/>
        <end position="1019"/>
    </location>
</feature>
<feature type="compositionally biased region" description="Basic and acidic residues" evidence="1">
    <location>
        <begin position="927"/>
        <end position="936"/>
    </location>
</feature>
<dbReference type="Pfam" id="PF12396">
    <property type="entry name" value="DUF3659"/>
    <property type="match status" value="10"/>
</dbReference>
<dbReference type="AlphaFoldDB" id="A0A443I7K2"/>
<feature type="compositionally biased region" description="Basic and acidic residues" evidence="1">
    <location>
        <begin position="368"/>
        <end position="394"/>
    </location>
</feature>
<sequence length="1222" mass="130781">MSASTSRPPKLSQKGPSTPTKSVKGTSSSKGSPAPGTPSKPTPPKVGSKAKEQASPATEKAEQSPKATPQTPKSGKKGRQSEQRVPKSPPPQEEPEEPEEEDENEEEEDQPQQQGIEMEDNEGGEEEEGEESEGDQDEGDLQEAEPEPVSEEESEEEQKPKPKEQREVPQEDQQASGSGSGSFLGRAKGLANKASSAQSLAGGVKDTVQDTAKKGKYIVGDNVPVDLSILKGLEVGEGGKVLDQAGNPLGRVVEGEPEDLVGQVIGDNGEILDEDGDLVGRVEVLPEAAQRVSDKAKEVPEQAKDTTEKAKDSLPSLADLEGLPVSPGGVIKDSKGNVLAKLVEGDPEDLEGYTLNGEGDIVDEDGDPIGRAELVRQEAKKAVEDKTDEAKETVDDQAQGARDKADEAKEDAEQTADESTAYAPSGPDLSIFDEREVNDQGQVLDDEGNVMGTLESGNASEAAGKVVNQRGLVVDDDGNIVGKVGLADAARKTEEATEDAEQEAEDADQEAEEELPPLSSLEGMKCNKQGKIVREDGTPVGELIEGDPKKLSKLGVQLDDKAQFWDNRGNVIGKAKTIPVEEPEDEAPFAGLDGLIIVDNGWVEDENEHRVGKLVDGDAKKLVGRAVDEDGDVLDKRGNVVGHAERWEEPEEPEPEKPDLSVVNGLTPNKAGNVIGPDQVPIARVVEGNPKELAGKKIDGEGQIWNDSGKVIGRVELIPEDERETNPEGPFAGLEGLVVNKEGFVEDEEGSIVGKVVEGDPKKLRGRAVDEDGDIVDKHGNVKGHVEPYEPPEEEVPEKNLSALAGKVVNKAGNVVDEHGTVFGRITSGDPKKLAGKKVDGQGQIWSDDGKVIGKAELIPGDEQERPEGPFYGFENLVVSKDGMVTDASSKIVGRVTQGDSKKLEGRKVDEDGDILDKSGNSIGKAERWEPEEKKRNVNPMSGRKVNKEGEVRDADGNLIGKLTEGNLKNLIGKEIDDNGYVVDNDGNKIGECTLIENLPDEEEGPSPEELEKQKKAEEDKQLAQKMTNIVQQTLSQIQPVCKMITEHIEKADRTPKEELDEEKLVQEVKPLIEEGGRMLQECNGAIRALDPDGRIAATAKARAAQRDATPEEYQLADVLKELTETVVKTIDNARKRIADMPHAKKKLNPLWALLSEPLFQIIAAVGLLLTGVLGLVGRLLEGLGLGPLVHGLLGGLGIDRLFQGLGLGSITEALGLGSKKK</sequence>
<dbReference type="InterPro" id="IPR054256">
    <property type="entry name" value="DUF6987"/>
</dbReference>
<evidence type="ECO:0000313" key="4">
    <source>
        <dbReference type="Proteomes" id="UP000283841"/>
    </source>
</evidence>
<reference evidence="3 4" key="1">
    <citation type="journal article" date="2018" name="Front. Microbiol.">
        <title>Genomic and genetic insights into a cosmopolitan fungus, Paecilomyces variotii (Eurotiales).</title>
        <authorList>
            <person name="Urquhart A.S."/>
            <person name="Mondo S.J."/>
            <person name="Makela M.R."/>
            <person name="Hane J.K."/>
            <person name="Wiebenga A."/>
            <person name="He G."/>
            <person name="Mihaltcheva S."/>
            <person name="Pangilinan J."/>
            <person name="Lipzen A."/>
            <person name="Barry K."/>
            <person name="de Vries R.P."/>
            <person name="Grigoriev I.V."/>
            <person name="Idnurm A."/>
        </authorList>
    </citation>
    <scope>NUCLEOTIDE SEQUENCE [LARGE SCALE GENOMIC DNA]</scope>
    <source>
        <strain evidence="3 4">CBS 101075</strain>
    </source>
</reference>
<comment type="caution">
    <text evidence="3">The sequence shown here is derived from an EMBL/GenBank/DDBJ whole genome shotgun (WGS) entry which is preliminary data.</text>
</comment>
<feature type="compositionally biased region" description="Basic and acidic residues" evidence="1">
    <location>
        <begin position="157"/>
        <end position="169"/>
    </location>
</feature>
<feature type="region of interest" description="Disordered" evidence="1">
    <location>
        <begin position="1"/>
        <end position="209"/>
    </location>
</feature>
<dbReference type="PANTHER" id="PTHR39461">
    <property type="entry name" value="LEA DOMAIN PROTEIN (AFU_ORTHOLOGUE AFUA_8G04920)"/>
    <property type="match status" value="1"/>
</dbReference>
<dbReference type="VEuPathDB" id="FungiDB:C8Q69DRAFT_47030"/>
<feature type="region of interest" description="Disordered" evidence="1">
    <location>
        <begin position="292"/>
        <end position="331"/>
    </location>
</feature>
<feature type="compositionally biased region" description="Pro residues" evidence="1">
    <location>
        <begin position="35"/>
        <end position="44"/>
    </location>
</feature>
<feature type="compositionally biased region" description="Acidic residues" evidence="1">
    <location>
        <begin position="117"/>
        <end position="156"/>
    </location>
</feature>
<feature type="compositionally biased region" description="Acidic residues" evidence="1">
    <location>
        <begin position="999"/>
        <end position="1009"/>
    </location>
</feature>
<feature type="domain" description="DUF6987" evidence="2">
    <location>
        <begin position="1012"/>
        <end position="1210"/>
    </location>
</feature>
<evidence type="ECO:0000313" key="3">
    <source>
        <dbReference type="EMBL" id="RWR00081.1"/>
    </source>
</evidence>
<evidence type="ECO:0000256" key="1">
    <source>
        <dbReference type="SAM" id="MobiDB-lite"/>
    </source>
</evidence>
<feature type="compositionally biased region" description="Low complexity" evidence="1">
    <location>
        <begin position="16"/>
        <end position="34"/>
    </location>
</feature>
<proteinExistence type="predicted"/>
<dbReference type="Proteomes" id="UP000283841">
    <property type="component" value="Unassembled WGS sequence"/>
</dbReference>
<feature type="region of interest" description="Disordered" evidence="1">
    <location>
        <begin position="348"/>
        <end position="462"/>
    </location>
</feature>